<organism evidence="8">
    <name type="scientific">Brassica napus</name>
    <name type="common">Rape</name>
    <dbReference type="NCBI Taxonomy" id="3708"/>
    <lineage>
        <taxon>Eukaryota</taxon>
        <taxon>Viridiplantae</taxon>
        <taxon>Streptophyta</taxon>
        <taxon>Embryophyta</taxon>
        <taxon>Tracheophyta</taxon>
        <taxon>Spermatophyta</taxon>
        <taxon>Magnoliopsida</taxon>
        <taxon>eudicotyledons</taxon>
        <taxon>Gunneridae</taxon>
        <taxon>Pentapetalae</taxon>
        <taxon>rosids</taxon>
        <taxon>malvids</taxon>
        <taxon>Brassicales</taxon>
        <taxon>Brassicaceae</taxon>
        <taxon>Brassiceae</taxon>
        <taxon>Brassica</taxon>
    </lineage>
</organism>
<dbReference type="InterPro" id="IPR012340">
    <property type="entry name" value="NA-bd_OB-fold"/>
</dbReference>
<dbReference type="InterPro" id="IPR013955">
    <property type="entry name" value="Rep_factor-A_C"/>
</dbReference>
<evidence type="ECO:0000256" key="2">
    <source>
        <dbReference type="ARBA" id="ARBA00022723"/>
    </source>
</evidence>
<proteinExistence type="inferred from homology"/>
<dbReference type="EMBL" id="HG994371">
    <property type="protein sequence ID" value="CAF1968953.1"/>
    <property type="molecule type" value="Genomic_DNA"/>
</dbReference>
<keyword evidence="4" id="KW-0862">Zinc</keyword>
<dbReference type="SUPFAM" id="SSF50249">
    <property type="entry name" value="Nucleic acid-binding proteins"/>
    <property type="match status" value="2"/>
</dbReference>
<dbReference type="InterPro" id="IPR047192">
    <property type="entry name" value="Euk_RPA1_DBD_C"/>
</dbReference>
<feature type="region of interest" description="Disordered" evidence="6">
    <location>
        <begin position="424"/>
        <end position="443"/>
    </location>
</feature>
<dbReference type="PANTHER" id="PTHR47165:SF4">
    <property type="entry name" value="OS03G0429900 PROTEIN"/>
    <property type="match status" value="1"/>
</dbReference>
<comment type="similarity">
    <text evidence="1">Belongs to the replication factor A protein 1 family.</text>
</comment>
<dbReference type="Gene3D" id="2.40.50.140">
    <property type="entry name" value="Nucleic acid-binding proteins"/>
    <property type="match status" value="3"/>
</dbReference>
<dbReference type="CDD" id="cd04476">
    <property type="entry name" value="RPA1_DBD_C"/>
    <property type="match status" value="1"/>
</dbReference>
<evidence type="ECO:0000256" key="3">
    <source>
        <dbReference type="ARBA" id="ARBA00022771"/>
    </source>
</evidence>
<dbReference type="PANTHER" id="PTHR47165">
    <property type="entry name" value="OS03G0429900 PROTEIN"/>
    <property type="match status" value="1"/>
</dbReference>
<evidence type="ECO:0000313" key="8">
    <source>
        <dbReference type="EMBL" id="CAF1968953.1"/>
    </source>
</evidence>
<keyword evidence="2" id="KW-0479">Metal-binding</keyword>
<evidence type="ECO:0000256" key="1">
    <source>
        <dbReference type="ARBA" id="ARBA00005690"/>
    </source>
</evidence>
<dbReference type="GO" id="GO:0003677">
    <property type="term" value="F:DNA binding"/>
    <property type="evidence" value="ECO:0007669"/>
    <property type="project" value="UniProtKB-KW"/>
</dbReference>
<feature type="compositionally biased region" description="Polar residues" evidence="6">
    <location>
        <begin position="503"/>
        <end position="512"/>
    </location>
</feature>
<evidence type="ECO:0000259" key="7">
    <source>
        <dbReference type="Pfam" id="PF08646"/>
    </source>
</evidence>
<dbReference type="Proteomes" id="UP001295469">
    <property type="component" value="Chromosome C07"/>
</dbReference>
<keyword evidence="3" id="KW-0863">Zinc-finger</keyword>
<evidence type="ECO:0000256" key="6">
    <source>
        <dbReference type="SAM" id="MobiDB-lite"/>
    </source>
</evidence>
<feature type="domain" description="Replication factor A C-terminal" evidence="7">
    <location>
        <begin position="277"/>
        <end position="401"/>
    </location>
</feature>
<reference evidence="8" key="1">
    <citation type="submission" date="2021-01" db="EMBL/GenBank/DDBJ databases">
        <authorList>
            <consortium name="Genoscope - CEA"/>
            <person name="William W."/>
        </authorList>
    </citation>
    <scope>NUCLEOTIDE SEQUENCE</scope>
</reference>
<keyword evidence="5" id="KW-0238">DNA-binding</keyword>
<evidence type="ECO:0000256" key="5">
    <source>
        <dbReference type="ARBA" id="ARBA00023125"/>
    </source>
</evidence>
<dbReference type="CDD" id="cd04480">
    <property type="entry name" value="RPA1_DBD_A_like"/>
    <property type="match status" value="1"/>
</dbReference>
<sequence>MANTRVFFSDLKSGGKCSSVVEARLLRYWEAWNVKRGSDLMWVDMLLIDVNSTIMQATIYANRLPRFRSKLAAGKVFSISGFDVARCAQNYRLTDSPLLLRFSDLTDFDELAEPVSPLPQEGFRFRNHSELAGLANRNTQLPEIIGEITAVKSTVNDTLGEKDRIMATIKLDNDTKVILSLFDAQAVSFHKKLEDMNGDPMVIVATSKNPKMVGGTHIYFDKETTAGEVYFYNLVARDTGVPSAAPLLKGYAKVETLTVAELNNFITSATSQEIDFICTGKVVRLDVDKGWCYVTCAKCSKKLQRTVSALECTRCNNTNAVGVLRYRVELAIADDTAEGVFVCFDGVMTKLHNLRASEAGQMLAEGVNPEDAVVPPFITDMEGKTFTFQVRVSAYNFTAHHQTFTIIRILNEHECIPVPNFVVNGGDDADDDDTPDGSLAPIQKETGESSIDAAKNGDDPFEYPERESIRGLHLSLGISLGLSMGLECPQVTNKELQHDQLDKSTGSTSVANKQPAKRRKIGRPRIVSDIGTGSDTLQQDHPRRQVDPGINA</sequence>
<name>A0A816M1M0_BRANA</name>
<dbReference type="AlphaFoldDB" id="A0A816M1M0"/>
<protein>
    <submittedName>
        <fullName evidence="8">(rape) hypothetical protein</fullName>
    </submittedName>
</protein>
<feature type="region of interest" description="Disordered" evidence="6">
    <location>
        <begin position="498"/>
        <end position="552"/>
    </location>
</feature>
<dbReference type="Pfam" id="PF08646">
    <property type="entry name" value="Rep_fac-A_C"/>
    <property type="match status" value="1"/>
</dbReference>
<accession>A0A816M1M0</accession>
<evidence type="ECO:0000256" key="4">
    <source>
        <dbReference type="ARBA" id="ARBA00022833"/>
    </source>
</evidence>
<dbReference type="GO" id="GO:0008270">
    <property type="term" value="F:zinc ion binding"/>
    <property type="evidence" value="ECO:0007669"/>
    <property type="project" value="UniProtKB-KW"/>
</dbReference>
<gene>
    <name evidence="8" type="ORF">DARMORV10_C07P15520.1</name>
</gene>